<dbReference type="PROSITE" id="PS51379">
    <property type="entry name" value="4FE4S_FER_2"/>
    <property type="match status" value="1"/>
</dbReference>
<dbReference type="Gene3D" id="1.20.950.20">
    <property type="entry name" value="Transmembrane di-heme cytochromes, Chain C"/>
    <property type="match status" value="1"/>
</dbReference>
<dbReference type="GO" id="GO:0046872">
    <property type="term" value="F:metal ion binding"/>
    <property type="evidence" value="ECO:0007669"/>
    <property type="project" value="UniProtKB-KW"/>
</dbReference>
<name>A0A419EYI6_9BACT</name>
<feature type="transmembrane region" description="Helical" evidence="6">
    <location>
        <begin position="176"/>
        <end position="196"/>
    </location>
</feature>
<dbReference type="NCBIfam" id="NF038018">
    <property type="entry name" value="qmoC"/>
    <property type="match status" value="1"/>
</dbReference>
<keyword evidence="3" id="KW-0560">Oxidoreductase</keyword>
<evidence type="ECO:0000256" key="1">
    <source>
        <dbReference type="ARBA" id="ARBA00022485"/>
    </source>
</evidence>
<dbReference type="InterPro" id="IPR009051">
    <property type="entry name" value="Helical_ferredxn"/>
</dbReference>
<feature type="transmembrane region" description="Helical" evidence="6">
    <location>
        <begin position="249"/>
        <end position="275"/>
    </location>
</feature>
<proteinExistence type="predicted"/>
<feature type="transmembrane region" description="Helical" evidence="6">
    <location>
        <begin position="353"/>
        <end position="373"/>
    </location>
</feature>
<reference evidence="8 9" key="1">
    <citation type="journal article" date="2017" name="ISME J.">
        <title>Energy and carbon metabolisms in a deep terrestrial subsurface fluid microbial community.</title>
        <authorList>
            <person name="Momper L."/>
            <person name="Jungbluth S.P."/>
            <person name="Lee M.D."/>
            <person name="Amend J.P."/>
        </authorList>
    </citation>
    <scope>NUCLEOTIDE SEQUENCE [LARGE SCALE GENOMIC DNA]</scope>
    <source>
        <strain evidence="8">SURF_17</strain>
    </source>
</reference>
<keyword evidence="6" id="KW-0812">Transmembrane</keyword>
<dbReference type="GO" id="GO:0051539">
    <property type="term" value="F:4 iron, 4 sulfur cluster binding"/>
    <property type="evidence" value="ECO:0007669"/>
    <property type="project" value="UniProtKB-KW"/>
</dbReference>
<dbReference type="GO" id="GO:0016491">
    <property type="term" value="F:oxidoreductase activity"/>
    <property type="evidence" value="ECO:0007669"/>
    <property type="project" value="UniProtKB-KW"/>
</dbReference>
<comment type="caution">
    <text evidence="8">The sequence shown here is derived from an EMBL/GenBank/DDBJ whole genome shotgun (WGS) entry which is preliminary data.</text>
</comment>
<organism evidence="8 9">
    <name type="scientific">Candidatus Abyssobacteria bacterium SURF_17</name>
    <dbReference type="NCBI Taxonomy" id="2093361"/>
    <lineage>
        <taxon>Bacteria</taxon>
        <taxon>Pseudomonadati</taxon>
        <taxon>Candidatus Hydrogenedentota</taxon>
        <taxon>Candidatus Abyssobacteria</taxon>
    </lineage>
</organism>
<feature type="domain" description="4Fe-4S ferredoxin-type" evidence="7">
    <location>
        <begin position="73"/>
        <end position="104"/>
    </location>
</feature>
<keyword evidence="6" id="KW-0472">Membrane</keyword>
<dbReference type="PANTHER" id="PTHR43255">
    <property type="entry name" value="IRON-SULFUR-BINDING OXIDOREDUCTASE FADF-RELATED-RELATED"/>
    <property type="match status" value="1"/>
</dbReference>
<dbReference type="SUPFAM" id="SSF46548">
    <property type="entry name" value="alpha-helical ferredoxin"/>
    <property type="match status" value="1"/>
</dbReference>
<dbReference type="InterPro" id="IPR017896">
    <property type="entry name" value="4Fe4S_Fe-S-bd"/>
</dbReference>
<feature type="transmembrane region" description="Helical" evidence="6">
    <location>
        <begin position="130"/>
        <end position="151"/>
    </location>
</feature>
<dbReference type="Gene3D" id="1.10.1060.10">
    <property type="entry name" value="Alpha-helical ferredoxin"/>
    <property type="match status" value="1"/>
</dbReference>
<dbReference type="InterPro" id="IPR051460">
    <property type="entry name" value="HdrC_iron-sulfur_subunit"/>
</dbReference>
<feature type="transmembrane region" description="Helical" evidence="6">
    <location>
        <begin position="324"/>
        <end position="341"/>
    </location>
</feature>
<accession>A0A419EYI6</accession>
<keyword evidence="5" id="KW-0411">Iron-sulfur</keyword>
<dbReference type="Proteomes" id="UP000285961">
    <property type="component" value="Unassembled WGS sequence"/>
</dbReference>
<evidence type="ECO:0000256" key="2">
    <source>
        <dbReference type="ARBA" id="ARBA00022723"/>
    </source>
</evidence>
<dbReference type="PANTHER" id="PTHR43255:SF1">
    <property type="entry name" value="IRON-SULFUR-BINDING OXIDOREDUCTASE FADF-RELATED"/>
    <property type="match status" value="1"/>
</dbReference>
<evidence type="ECO:0000313" key="9">
    <source>
        <dbReference type="Proteomes" id="UP000285961"/>
    </source>
</evidence>
<feature type="transmembrane region" description="Helical" evidence="6">
    <location>
        <begin position="290"/>
        <end position="312"/>
    </location>
</feature>
<dbReference type="InterPro" id="IPR017900">
    <property type="entry name" value="4Fe4S_Fe_S_CS"/>
</dbReference>
<sequence length="403" mass="44267">MTTELTTDAATTATKTVKVNPDLDFIREVMAAGGDTLKKCFQCATCSVVCSLTPDERPFPRKEMIWASWGLKDKLISDPDVWLCHQCNDCSVYCPRGAKPGDTLAAVRNYMFKTFTFPSFIGTWLSSPKYLPLVFAVPIILLLIACNMGMIPEAAGHGKLLASQVHFEEFLPHKNLYFVFITATHLAGLFLVIGLVKFWKVLGTSTQTGAGSNPGGPTQGNIGASVVATIKEIITHAQFKKCQESNHRYLGHLGIMYGFLLLAIGTAIEIFMLYALGTKLPLPQLSLPKILGHLGFVALVAGLIIVIARRLSGKENVSKSSYQDWYLLLVLLAVAITGQLVEFVRYSGYAGMAYSVYFVHLVFVFALIGYFPYSKFAHMFYRFVAILHSKYTGRDASVAQAAA</sequence>
<evidence type="ECO:0000256" key="5">
    <source>
        <dbReference type="ARBA" id="ARBA00023014"/>
    </source>
</evidence>
<dbReference type="GO" id="GO:0005886">
    <property type="term" value="C:plasma membrane"/>
    <property type="evidence" value="ECO:0007669"/>
    <property type="project" value="TreeGrafter"/>
</dbReference>
<gene>
    <name evidence="8" type="ORF">C4532_09840</name>
</gene>
<dbReference type="InterPro" id="IPR036197">
    <property type="entry name" value="NarG-like_sf"/>
</dbReference>
<evidence type="ECO:0000256" key="3">
    <source>
        <dbReference type="ARBA" id="ARBA00023002"/>
    </source>
</evidence>
<evidence type="ECO:0000256" key="4">
    <source>
        <dbReference type="ARBA" id="ARBA00023004"/>
    </source>
</evidence>
<evidence type="ECO:0000256" key="6">
    <source>
        <dbReference type="SAM" id="Phobius"/>
    </source>
</evidence>
<keyword evidence="6" id="KW-1133">Transmembrane helix</keyword>
<protein>
    <submittedName>
        <fullName evidence="8">(Fe-S)-binding protein</fullName>
    </submittedName>
</protein>
<keyword evidence="4" id="KW-0408">Iron</keyword>
<evidence type="ECO:0000259" key="7">
    <source>
        <dbReference type="PROSITE" id="PS51379"/>
    </source>
</evidence>
<dbReference type="SUPFAM" id="SSF103501">
    <property type="entry name" value="Respiratory nitrate reductase 1 gamma chain"/>
    <property type="match status" value="1"/>
</dbReference>
<dbReference type="AlphaFoldDB" id="A0A419EYI6"/>
<dbReference type="Pfam" id="PF13183">
    <property type="entry name" value="Fer4_8"/>
    <property type="match status" value="1"/>
</dbReference>
<dbReference type="EMBL" id="QZKI01000074">
    <property type="protein sequence ID" value="RJP70089.1"/>
    <property type="molecule type" value="Genomic_DNA"/>
</dbReference>
<keyword evidence="2" id="KW-0479">Metal-binding</keyword>
<keyword evidence="1" id="KW-0004">4Fe-4S</keyword>
<evidence type="ECO:0000313" key="8">
    <source>
        <dbReference type="EMBL" id="RJP70089.1"/>
    </source>
</evidence>
<dbReference type="PROSITE" id="PS00198">
    <property type="entry name" value="4FE4S_FER_1"/>
    <property type="match status" value="1"/>
</dbReference>